<keyword evidence="3" id="KW-1003">Cell membrane</keyword>
<dbReference type="Proteomes" id="UP000612808">
    <property type="component" value="Unassembled WGS sequence"/>
</dbReference>
<evidence type="ECO:0000256" key="6">
    <source>
        <dbReference type="ARBA" id="ARBA00023136"/>
    </source>
</evidence>
<dbReference type="Pfam" id="PF11203">
    <property type="entry name" value="EccE"/>
    <property type="match status" value="1"/>
</dbReference>
<accession>A0A8J3J8D5</accession>
<dbReference type="NCBIfam" id="TIGR03923">
    <property type="entry name" value="T7SS_EccE"/>
    <property type="match status" value="1"/>
</dbReference>
<sequence>MVHTSTRTKPAATTVRHRRRFPVRPGQVAVWQLAVVATVLTDPTRWQGMVVGGAGLVAVGLTALPWRGRWLYQWAGTAIAFRARRTPPAPAGDPLDAVLPGLRVHTVADRAGNRTGVAGDGRWWSAVLRVGHGTDPLALLDPLRKTYDRADLPPAAVQLVTWTVPVPDSDPVRTTWLAVRFSPTACPAAVEARGGGVQGALSATANCALGLARDLAEAGIDATVLDAPDLRDDLTVALGATPDTPARVVERWRHQEIGTGRQSTYRPSTRVSPRELLTAATPGTAAFTTTSLTLTRPDTSTTPDLRLLLRIATPPAQTRLTPDTPARALHLPLYRLDGTHAPATTTTLPLALP</sequence>
<feature type="domain" description="Type VII secretion system protein EccE" evidence="7">
    <location>
        <begin position="173"/>
        <end position="266"/>
    </location>
</feature>
<evidence type="ECO:0000256" key="5">
    <source>
        <dbReference type="ARBA" id="ARBA00022989"/>
    </source>
</evidence>
<keyword evidence="5" id="KW-1133">Transmembrane helix</keyword>
<dbReference type="InterPro" id="IPR050051">
    <property type="entry name" value="EccE_dom"/>
</dbReference>
<evidence type="ECO:0000256" key="3">
    <source>
        <dbReference type="ARBA" id="ARBA00022475"/>
    </source>
</evidence>
<name>A0A8J3J8D5_9ACTN</name>
<comment type="subcellular location">
    <subcellularLocation>
        <location evidence="1">Cell membrane</location>
    </subcellularLocation>
</comment>
<evidence type="ECO:0000256" key="2">
    <source>
        <dbReference type="ARBA" id="ARBA00007759"/>
    </source>
</evidence>
<keyword evidence="6" id="KW-0472">Membrane</keyword>
<evidence type="ECO:0000256" key="4">
    <source>
        <dbReference type="ARBA" id="ARBA00022692"/>
    </source>
</evidence>
<evidence type="ECO:0000256" key="1">
    <source>
        <dbReference type="ARBA" id="ARBA00004236"/>
    </source>
</evidence>
<gene>
    <name evidence="8" type="ORF">Aru02nite_67670</name>
</gene>
<comment type="caution">
    <text evidence="8">The sequence shown here is derived from an EMBL/GenBank/DDBJ whole genome shotgun (WGS) entry which is preliminary data.</text>
</comment>
<dbReference type="AlphaFoldDB" id="A0A8J3J8D5"/>
<evidence type="ECO:0000313" key="8">
    <source>
        <dbReference type="EMBL" id="GID15878.1"/>
    </source>
</evidence>
<proteinExistence type="inferred from homology"/>
<reference evidence="8" key="1">
    <citation type="submission" date="2021-01" db="EMBL/GenBank/DDBJ databases">
        <title>Whole genome shotgun sequence of Actinocatenispora rupis NBRC 107355.</title>
        <authorList>
            <person name="Komaki H."/>
            <person name="Tamura T."/>
        </authorList>
    </citation>
    <scope>NUCLEOTIDE SEQUENCE</scope>
    <source>
        <strain evidence="8">NBRC 107355</strain>
    </source>
</reference>
<dbReference type="InterPro" id="IPR021368">
    <property type="entry name" value="T7SS_EccE"/>
</dbReference>
<dbReference type="EMBL" id="BOMB01000049">
    <property type="protein sequence ID" value="GID15878.1"/>
    <property type="molecule type" value="Genomic_DNA"/>
</dbReference>
<keyword evidence="9" id="KW-1185">Reference proteome</keyword>
<keyword evidence="4" id="KW-0812">Transmembrane</keyword>
<organism evidence="8 9">
    <name type="scientific">Actinocatenispora rupis</name>
    <dbReference type="NCBI Taxonomy" id="519421"/>
    <lineage>
        <taxon>Bacteria</taxon>
        <taxon>Bacillati</taxon>
        <taxon>Actinomycetota</taxon>
        <taxon>Actinomycetes</taxon>
        <taxon>Micromonosporales</taxon>
        <taxon>Micromonosporaceae</taxon>
        <taxon>Actinocatenispora</taxon>
    </lineage>
</organism>
<dbReference type="GO" id="GO:0005886">
    <property type="term" value="C:plasma membrane"/>
    <property type="evidence" value="ECO:0007669"/>
    <property type="project" value="UniProtKB-SubCell"/>
</dbReference>
<comment type="similarity">
    <text evidence="2">Belongs to the EccE family.</text>
</comment>
<protein>
    <recommendedName>
        <fullName evidence="7">Type VII secretion system protein EccE domain-containing protein</fullName>
    </recommendedName>
</protein>
<evidence type="ECO:0000259" key="7">
    <source>
        <dbReference type="Pfam" id="PF11203"/>
    </source>
</evidence>
<evidence type="ECO:0000313" key="9">
    <source>
        <dbReference type="Proteomes" id="UP000612808"/>
    </source>
</evidence>